<evidence type="ECO:0000256" key="7">
    <source>
        <dbReference type="SAM" id="Phobius"/>
    </source>
</evidence>
<dbReference type="GO" id="GO:0055085">
    <property type="term" value="P:transmembrane transport"/>
    <property type="evidence" value="ECO:0007669"/>
    <property type="project" value="InterPro"/>
</dbReference>
<reference evidence="10" key="1">
    <citation type="submission" date="2019-02" db="EMBL/GenBank/DDBJ databases">
        <authorList>
            <person name="Gruber-Vodicka R. H."/>
            <person name="Seah K. B. B."/>
        </authorList>
    </citation>
    <scope>NUCLEOTIDE SEQUENCE</scope>
    <source>
        <strain evidence="9">BECK_S312</strain>
        <strain evidence="10">BECK_S426</strain>
    </source>
</reference>
<dbReference type="PANTHER" id="PTHR30151:SF0">
    <property type="entry name" value="ABC TRANSPORTER PERMEASE PROTEIN MJ0413-RELATED"/>
    <property type="match status" value="1"/>
</dbReference>
<name>A0A450XLR8_9GAMM</name>
<dbReference type="Pfam" id="PF00528">
    <property type="entry name" value="BPD_transp_1"/>
    <property type="match status" value="1"/>
</dbReference>
<protein>
    <submittedName>
        <fullName evidence="10">NitT/TauT family transport system permease protein</fullName>
    </submittedName>
</protein>
<dbReference type="InterPro" id="IPR000515">
    <property type="entry name" value="MetI-like"/>
</dbReference>
<feature type="transmembrane region" description="Helical" evidence="7">
    <location>
        <begin position="115"/>
        <end position="134"/>
    </location>
</feature>
<keyword evidence="6 7" id="KW-0472">Membrane</keyword>
<feature type="domain" description="ABC transmembrane type-1" evidence="8">
    <location>
        <begin position="66"/>
        <end position="132"/>
    </location>
</feature>
<dbReference type="AlphaFoldDB" id="A0A450XLR8"/>
<evidence type="ECO:0000256" key="5">
    <source>
        <dbReference type="ARBA" id="ARBA00022989"/>
    </source>
</evidence>
<evidence type="ECO:0000313" key="9">
    <source>
        <dbReference type="EMBL" id="VFK14344.1"/>
    </source>
</evidence>
<evidence type="ECO:0000256" key="3">
    <source>
        <dbReference type="ARBA" id="ARBA00022475"/>
    </source>
</evidence>
<sequence>MRLILAITIIWIGFGMTTDPNRIFLPDAMGFLEALFHEMATGRLPRNILATFARVFSGLGIGLLIGLPLGIFLGISAAARREIMPSIEFFRGIPTSMLFPVFIVIFGVGELSKTVIIASTTFPIILVNTVVGCMPRPETQDRRDYLSVHTRHLPGSIKVLITLWDALPPIIAGLKVAISISLVLTIVTEMFFVASSGVGWAAHQAYLGFELDLMYCYVIVVGFIGLVLNRLFDLGYQKVSEALGDFDREHASAARQD</sequence>
<keyword evidence="5 7" id="KW-1133">Transmembrane helix</keyword>
<feature type="transmembrane region" description="Helical" evidence="7">
    <location>
        <begin position="89"/>
        <end position="109"/>
    </location>
</feature>
<evidence type="ECO:0000256" key="1">
    <source>
        <dbReference type="ARBA" id="ARBA00004651"/>
    </source>
</evidence>
<feature type="transmembrane region" description="Helical" evidence="7">
    <location>
        <begin position="55"/>
        <end position="77"/>
    </location>
</feature>
<evidence type="ECO:0000256" key="4">
    <source>
        <dbReference type="ARBA" id="ARBA00022692"/>
    </source>
</evidence>
<dbReference type="GO" id="GO:0005886">
    <property type="term" value="C:plasma membrane"/>
    <property type="evidence" value="ECO:0007669"/>
    <property type="project" value="UniProtKB-SubCell"/>
</dbReference>
<evidence type="ECO:0000313" key="10">
    <source>
        <dbReference type="EMBL" id="VFK30206.1"/>
    </source>
</evidence>
<dbReference type="PANTHER" id="PTHR30151">
    <property type="entry name" value="ALKANE SULFONATE ABC TRANSPORTER-RELATED, MEMBRANE SUBUNIT"/>
    <property type="match status" value="1"/>
</dbReference>
<dbReference type="SUPFAM" id="SSF161098">
    <property type="entry name" value="MetI-like"/>
    <property type="match status" value="1"/>
</dbReference>
<dbReference type="EMBL" id="CAADFP010000105">
    <property type="protein sequence ID" value="VFK30206.1"/>
    <property type="molecule type" value="Genomic_DNA"/>
</dbReference>
<feature type="transmembrane region" description="Helical" evidence="7">
    <location>
        <begin position="180"/>
        <end position="202"/>
    </location>
</feature>
<comment type="subcellular location">
    <subcellularLocation>
        <location evidence="1">Cell membrane</location>
        <topology evidence="1">Multi-pass membrane protein</topology>
    </subcellularLocation>
</comment>
<keyword evidence="2" id="KW-0813">Transport</keyword>
<dbReference type="InterPro" id="IPR035906">
    <property type="entry name" value="MetI-like_sf"/>
</dbReference>
<organism evidence="10">
    <name type="scientific">Candidatus Kentrum sp. LPFa</name>
    <dbReference type="NCBI Taxonomy" id="2126335"/>
    <lineage>
        <taxon>Bacteria</taxon>
        <taxon>Pseudomonadati</taxon>
        <taxon>Pseudomonadota</taxon>
        <taxon>Gammaproteobacteria</taxon>
        <taxon>Candidatus Kentrum</taxon>
    </lineage>
</organism>
<dbReference type="EMBL" id="CAADFM010000104">
    <property type="protein sequence ID" value="VFK14344.1"/>
    <property type="molecule type" value="Genomic_DNA"/>
</dbReference>
<keyword evidence="3" id="KW-1003">Cell membrane</keyword>
<evidence type="ECO:0000256" key="2">
    <source>
        <dbReference type="ARBA" id="ARBA00022448"/>
    </source>
</evidence>
<evidence type="ECO:0000259" key="8">
    <source>
        <dbReference type="Pfam" id="PF00528"/>
    </source>
</evidence>
<evidence type="ECO:0000256" key="6">
    <source>
        <dbReference type="ARBA" id="ARBA00023136"/>
    </source>
</evidence>
<feature type="transmembrane region" description="Helical" evidence="7">
    <location>
        <begin position="214"/>
        <end position="232"/>
    </location>
</feature>
<accession>A0A450XLR8</accession>
<gene>
    <name evidence="9" type="ORF">BECKLPF1236A_GA0070988_101042</name>
    <name evidence="10" type="ORF">BECKLPF1236C_GA0070990_101052</name>
</gene>
<keyword evidence="4 7" id="KW-0812">Transmembrane</keyword>
<dbReference type="Gene3D" id="1.10.3720.10">
    <property type="entry name" value="MetI-like"/>
    <property type="match status" value="1"/>
</dbReference>
<proteinExistence type="predicted"/>